<accession>A0A7S3N2M9</accession>
<organism evidence="2">
    <name type="scientific">Euplotes harpa</name>
    <dbReference type="NCBI Taxonomy" id="151035"/>
    <lineage>
        <taxon>Eukaryota</taxon>
        <taxon>Sar</taxon>
        <taxon>Alveolata</taxon>
        <taxon>Ciliophora</taxon>
        <taxon>Intramacronucleata</taxon>
        <taxon>Spirotrichea</taxon>
        <taxon>Hypotrichia</taxon>
        <taxon>Euplotida</taxon>
        <taxon>Euplotidae</taxon>
        <taxon>Euplotes</taxon>
    </lineage>
</organism>
<protein>
    <submittedName>
        <fullName evidence="2">Uncharacterized protein</fullName>
    </submittedName>
</protein>
<evidence type="ECO:0000313" key="2">
    <source>
        <dbReference type="EMBL" id="CAE0343125.1"/>
    </source>
</evidence>
<evidence type="ECO:0000256" key="1">
    <source>
        <dbReference type="SAM" id="MobiDB-lite"/>
    </source>
</evidence>
<name>A0A7S3N2M9_9SPIT</name>
<proteinExistence type="predicted"/>
<dbReference type="EMBL" id="HBII01004436">
    <property type="protein sequence ID" value="CAE0343125.1"/>
    <property type="molecule type" value="Transcribed_RNA"/>
</dbReference>
<gene>
    <name evidence="2" type="ORF">EHAR0213_LOCUS2032</name>
</gene>
<sequence length="144" mass="16577">MTSFIHNSSNIPRYELYLSSDRSSQEEKSSSNFCQSYQRQNSESTNQEIQNFLKNNEMSTRIDSNDSGVKCRKSRLERARRLKRSGQDSTLQLSNTDSFLTYTNSNKDFSSARKFIVEAKYPIVAANKNNECLWESDSQTSANK</sequence>
<dbReference type="AlphaFoldDB" id="A0A7S3N2M9"/>
<reference evidence="2" key="1">
    <citation type="submission" date="2021-01" db="EMBL/GenBank/DDBJ databases">
        <authorList>
            <person name="Corre E."/>
            <person name="Pelletier E."/>
            <person name="Niang G."/>
            <person name="Scheremetjew M."/>
            <person name="Finn R."/>
            <person name="Kale V."/>
            <person name="Holt S."/>
            <person name="Cochrane G."/>
            <person name="Meng A."/>
            <person name="Brown T."/>
            <person name="Cohen L."/>
        </authorList>
    </citation>
    <scope>NUCLEOTIDE SEQUENCE</scope>
    <source>
        <strain evidence="2">FSP1.4</strain>
    </source>
</reference>
<feature type="compositionally biased region" description="Polar residues" evidence="1">
    <location>
        <begin position="32"/>
        <end position="47"/>
    </location>
</feature>
<feature type="region of interest" description="Disordered" evidence="1">
    <location>
        <begin position="27"/>
        <end position="47"/>
    </location>
</feature>